<keyword evidence="10" id="KW-0175">Coiled coil</keyword>
<keyword evidence="5" id="KW-0963">Cytoplasm</keyword>
<feature type="region of interest" description="Disordered" evidence="11">
    <location>
        <begin position="355"/>
        <end position="381"/>
    </location>
</feature>
<evidence type="ECO:0000256" key="5">
    <source>
        <dbReference type="ARBA" id="ARBA00022490"/>
    </source>
</evidence>
<dbReference type="EMBL" id="JAKMXF010000188">
    <property type="protein sequence ID" value="KAI6655486.1"/>
    <property type="molecule type" value="Genomic_DNA"/>
</dbReference>
<evidence type="ECO:0000256" key="9">
    <source>
        <dbReference type="ARBA" id="ARBA00023273"/>
    </source>
</evidence>
<comment type="caution">
    <text evidence="12">The sequence shown here is derived from an EMBL/GenBank/DDBJ whole genome shotgun (WGS) entry which is preliminary data.</text>
</comment>
<dbReference type="PANTHER" id="PTHR31598">
    <property type="entry name" value="IQ DOMAIN-CONTAINING PROTEIN D"/>
    <property type="match status" value="1"/>
</dbReference>
<evidence type="ECO:0000256" key="8">
    <source>
        <dbReference type="ARBA" id="ARBA00023212"/>
    </source>
</evidence>
<evidence type="ECO:0000256" key="6">
    <source>
        <dbReference type="ARBA" id="ARBA00022846"/>
    </source>
</evidence>
<evidence type="ECO:0000256" key="4">
    <source>
        <dbReference type="ARBA" id="ARBA00021752"/>
    </source>
</evidence>
<keyword evidence="7" id="KW-0969">Cilium</keyword>
<evidence type="ECO:0000256" key="11">
    <source>
        <dbReference type="SAM" id="MobiDB-lite"/>
    </source>
</evidence>
<keyword evidence="13" id="KW-1185">Reference proteome</keyword>
<organism evidence="12 13">
    <name type="scientific">Oopsacas minuta</name>
    <dbReference type="NCBI Taxonomy" id="111878"/>
    <lineage>
        <taxon>Eukaryota</taxon>
        <taxon>Metazoa</taxon>
        <taxon>Porifera</taxon>
        <taxon>Hexactinellida</taxon>
        <taxon>Hexasterophora</taxon>
        <taxon>Lyssacinosida</taxon>
        <taxon>Leucopsacidae</taxon>
        <taxon>Oopsacas</taxon>
    </lineage>
</organism>
<proteinExistence type="inferred from homology"/>
<feature type="coiled-coil region" evidence="10">
    <location>
        <begin position="258"/>
        <end position="317"/>
    </location>
</feature>
<dbReference type="AlphaFoldDB" id="A0AAV7K3N0"/>
<evidence type="ECO:0000256" key="2">
    <source>
        <dbReference type="ARBA" id="ARBA00004611"/>
    </source>
</evidence>
<dbReference type="PANTHER" id="PTHR31598:SF1">
    <property type="entry name" value="DYNEIN REGULATORY COMPLEX PROTEIN 10"/>
    <property type="match status" value="1"/>
</dbReference>
<feature type="coiled-coil region" evidence="10">
    <location>
        <begin position="154"/>
        <end position="206"/>
    </location>
</feature>
<comment type="subcellular location">
    <subcellularLocation>
        <location evidence="2">Cytoplasm</location>
        <location evidence="2">Cytoskeleton</location>
        <location evidence="2">Flagellum axoneme</location>
    </subcellularLocation>
</comment>
<evidence type="ECO:0000313" key="12">
    <source>
        <dbReference type="EMBL" id="KAI6655486.1"/>
    </source>
</evidence>
<dbReference type="Proteomes" id="UP001165289">
    <property type="component" value="Unassembled WGS sequence"/>
</dbReference>
<gene>
    <name evidence="12" type="ORF">LOD99_1985</name>
</gene>
<protein>
    <recommendedName>
        <fullName evidence="4">Dynein regulatory complex protein 10</fullName>
    </recommendedName>
</protein>
<keyword evidence="6" id="KW-0282">Flagellum</keyword>
<comment type="function">
    <text evidence="1">Component of the nexin-dynein regulatory complex (N-DRC), a key regulator of ciliary/flagellar motility which maintains the alignment and integrity of the distal axoneme and regulates microtubule sliding in motile axonemes.</text>
</comment>
<evidence type="ECO:0000256" key="10">
    <source>
        <dbReference type="SAM" id="Coils"/>
    </source>
</evidence>
<sequence>MGELQLNSLVGIDGPRKKLTGIDSQRILRVLDEYIIKLELLSCLPPALEQIDRLSIDLGADLRLQLIHYRSLIQKAGLERLSDKTESQATEVMQSIIRGFYVNPSAMSNLKSKFYKDQSPSFNEYIKKLKEFRSVLLDRLVTSRQEEVNRNQSLKVLEERREALSIDLVSINKEVQKAVSKRDTDLGKKNANLKYLKAEMETLQRMHQEDVQLARDETKKQKEQYGSNHLQRKQKLSEQEISQTKKLNGNLIANRQSEAVLRERKERIEQEVDNWIQRYDSDLGEKQDRIDDLTEQLEERSSDLKELDQKLFVLEKEYLVVVEERQKERKKIEEKDKLLKLQTEAVTKLQYYWRRYRKLHPKRPKSKKAKGKGKGKKGTKK</sequence>
<evidence type="ECO:0000256" key="3">
    <source>
        <dbReference type="ARBA" id="ARBA00009071"/>
    </source>
</evidence>
<evidence type="ECO:0000256" key="7">
    <source>
        <dbReference type="ARBA" id="ARBA00023069"/>
    </source>
</evidence>
<reference evidence="12 13" key="1">
    <citation type="journal article" date="2023" name="BMC Biol.">
        <title>The compact genome of the sponge Oopsacas minuta (Hexactinellida) is lacking key metazoan core genes.</title>
        <authorList>
            <person name="Santini S."/>
            <person name="Schenkelaars Q."/>
            <person name="Jourda C."/>
            <person name="Duchesne M."/>
            <person name="Belahbib H."/>
            <person name="Rocher C."/>
            <person name="Selva M."/>
            <person name="Riesgo A."/>
            <person name="Vervoort M."/>
            <person name="Leys S.P."/>
            <person name="Kodjabachian L."/>
            <person name="Le Bivic A."/>
            <person name="Borchiellini C."/>
            <person name="Claverie J.M."/>
            <person name="Renard E."/>
        </authorList>
    </citation>
    <scope>NUCLEOTIDE SEQUENCE [LARGE SCALE GENOMIC DNA]</scope>
    <source>
        <strain evidence="12">SPO-2</strain>
    </source>
</reference>
<evidence type="ECO:0000313" key="13">
    <source>
        <dbReference type="Proteomes" id="UP001165289"/>
    </source>
</evidence>
<dbReference type="InterPro" id="IPR042815">
    <property type="entry name" value="DRC10"/>
</dbReference>
<evidence type="ECO:0000256" key="1">
    <source>
        <dbReference type="ARBA" id="ARBA00003029"/>
    </source>
</evidence>
<keyword evidence="9" id="KW-0966">Cell projection</keyword>
<keyword evidence="8" id="KW-0206">Cytoskeleton</keyword>
<name>A0AAV7K3N0_9METZ</name>
<comment type="similarity">
    <text evidence="3">Belongs to the DRC10 family.</text>
</comment>
<accession>A0AAV7K3N0</accession>